<protein>
    <submittedName>
        <fullName evidence="2">Helix-turn-helix domain-containing protein</fullName>
    </submittedName>
</protein>
<reference evidence="2 3" key="1">
    <citation type="submission" date="2023-08" db="EMBL/GenBank/DDBJ databases">
        <authorList>
            <person name="Roldan D.M."/>
            <person name="Menes R.J."/>
        </authorList>
    </citation>
    <scope>NUCLEOTIDE SEQUENCE [LARGE SCALE GENOMIC DNA]</scope>
    <source>
        <strain evidence="2 3">CCM 2812</strain>
    </source>
</reference>
<keyword evidence="3" id="KW-1185">Reference proteome</keyword>
<dbReference type="Proteomes" id="UP001235760">
    <property type="component" value="Unassembled WGS sequence"/>
</dbReference>
<evidence type="ECO:0000313" key="3">
    <source>
        <dbReference type="Proteomes" id="UP001235760"/>
    </source>
</evidence>
<organism evidence="2 3">
    <name type="scientific">Leptothrix discophora</name>
    <dbReference type="NCBI Taxonomy" id="89"/>
    <lineage>
        <taxon>Bacteria</taxon>
        <taxon>Pseudomonadati</taxon>
        <taxon>Pseudomonadota</taxon>
        <taxon>Betaproteobacteria</taxon>
        <taxon>Burkholderiales</taxon>
        <taxon>Sphaerotilaceae</taxon>
        <taxon>Leptothrix</taxon>
    </lineage>
</organism>
<evidence type="ECO:0000313" key="2">
    <source>
        <dbReference type="EMBL" id="MDP4300753.1"/>
    </source>
</evidence>
<dbReference type="EMBL" id="JAUZEE010000004">
    <property type="protein sequence ID" value="MDP4300753.1"/>
    <property type="molecule type" value="Genomic_DNA"/>
</dbReference>
<proteinExistence type="predicted"/>
<gene>
    <name evidence="2" type="ORF">Q8X39_08905</name>
</gene>
<sequence>MTTSFAFTPLTKQAVADSLGISIRSVENWINDGILPAPAKLGNRIYWHPDVYFGWLSQRLKADSSAEPQSAPAQVPEPIRRAPASADKTVVSLRASTERKLARLQGLN</sequence>
<dbReference type="SUPFAM" id="SSF46955">
    <property type="entry name" value="Putative DNA-binding domain"/>
    <property type="match status" value="1"/>
</dbReference>
<evidence type="ECO:0000256" key="1">
    <source>
        <dbReference type="SAM" id="MobiDB-lite"/>
    </source>
</evidence>
<dbReference type="RefSeq" id="WP_305749318.1">
    <property type="nucleotide sequence ID" value="NZ_JAUZEE010000004.1"/>
</dbReference>
<comment type="caution">
    <text evidence="2">The sequence shown here is derived from an EMBL/GenBank/DDBJ whole genome shotgun (WGS) entry which is preliminary data.</text>
</comment>
<name>A0ABT9G3J2_LEPDI</name>
<accession>A0ABT9G3J2</accession>
<feature type="region of interest" description="Disordered" evidence="1">
    <location>
        <begin position="65"/>
        <end position="91"/>
    </location>
</feature>
<dbReference type="InterPro" id="IPR009061">
    <property type="entry name" value="DNA-bd_dom_put_sf"/>
</dbReference>